<dbReference type="PANTHER" id="PTHR30566">
    <property type="entry name" value="YNAI-RELATED MECHANOSENSITIVE ION CHANNEL"/>
    <property type="match status" value="1"/>
</dbReference>
<dbReference type="EMBL" id="SJDT01000004">
    <property type="protein sequence ID" value="TBW21449.1"/>
    <property type="molecule type" value="Genomic_DNA"/>
</dbReference>
<dbReference type="GO" id="GO:0016020">
    <property type="term" value="C:membrane"/>
    <property type="evidence" value="ECO:0007669"/>
    <property type="project" value="UniProtKB-SubCell"/>
</dbReference>
<feature type="domain" description="Mechanosensitive ion channel MscS" evidence="7">
    <location>
        <begin position="198"/>
        <end position="264"/>
    </location>
</feature>
<feature type="region of interest" description="Disordered" evidence="5">
    <location>
        <begin position="453"/>
        <end position="595"/>
    </location>
</feature>
<sequence length="595" mass="65357">MNQWIASTGDTGTSEAVEATFDVLQVILGVALGALGGFVAGLLLLAIGRMIVRRRSQLQPLMTAISRPSIVTLMLVGSWVGFNLADARVDTTAAPDWLQNVDHAFLILVIMTGTWLAVGIVNGSMGVIHNRMRESSERRAKRVQTQTQILNRVIVVVIWILGLGGVLLTFPSARAAGASLFASAGLVSVVAGLAAQTTLGNVFAGLQLAFSDSIRVGDIVYYKDNYTSVEEITLTYVVLAVWDGRRIIVPSSLMTTESFENWTRRAPEMLGDVTWDVDWALPLSAARKQLDYLLRNTDLWDGETGVMQISKAENGTLQMRAVISAKDSATLVDLRNYLREQMIHWIQTEAPQAIPRQRRYFDEPVAIVEAAQETNKQLDDRIEREEPVQYFPDVWPESAGNAAASIQDQQRTTVLSVNDIKDIKNERNVPPVPQDSPAETIVMAPITADMEDPRKAKSAAIAEQGTVAAKTEVSEDVKTDMGELTNTDVRAGHEASLFSGSPSAEIRRQHFSGPGEDAFAERNRKIEESKESEKESKEDSENSSEKRAEKTEKDAPHPAQASDESEAKRNGDNDDISEDNDTDEKKETWTSSPES</sequence>
<dbReference type="RefSeq" id="WP_131281221.1">
    <property type="nucleotide sequence ID" value="NZ_JBHSLR010000006.1"/>
</dbReference>
<evidence type="ECO:0000313" key="9">
    <source>
        <dbReference type="Proteomes" id="UP000293036"/>
    </source>
</evidence>
<keyword evidence="3 6" id="KW-1133">Transmembrane helix</keyword>
<evidence type="ECO:0000256" key="4">
    <source>
        <dbReference type="ARBA" id="ARBA00023136"/>
    </source>
</evidence>
<keyword evidence="2 6" id="KW-0812">Transmembrane</keyword>
<dbReference type="Gene3D" id="1.10.287.1260">
    <property type="match status" value="1"/>
</dbReference>
<feature type="compositionally biased region" description="Acidic residues" evidence="5">
    <location>
        <begin position="573"/>
        <end position="582"/>
    </location>
</feature>
<organism evidence="8 9">
    <name type="scientific">Arcanobacterium bovis</name>
    <dbReference type="NCBI Taxonomy" id="2529275"/>
    <lineage>
        <taxon>Bacteria</taxon>
        <taxon>Bacillati</taxon>
        <taxon>Actinomycetota</taxon>
        <taxon>Actinomycetes</taxon>
        <taxon>Actinomycetales</taxon>
        <taxon>Actinomycetaceae</taxon>
        <taxon>Arcanobacterium</taxon>
    </lineage>
</organism>
<keyword evidence="4 6" id="KW-0472">Membrane</keyword>
<evidence type="ECO:0000256" key="2">
    <source>
        <dbReference type="ARBA" id="ARBA00022692"/>
    </source>
</evidence>
<comment type="subcellular location">
    <subcellularLocation>
        <location evidence="1">Membrane</location>
    </subcellularLocation>
</comment>
<evidence type="ECO:0000256" key="5">
    <source>
        <dbReference type="SAM" id="MobiDB-lite"/>
    </source>
</evidence>
<dbReference type="InterPro" id="IPR010920">
    <property type="entry name" value="LSM_dom_sf"/>
</dbReference>
<proteinExistence type="predicted"/>
<reference evidence="8 9" key="1">
    <citation type="submission" date="2019-02" db="EMBL/GenBank/DDBJ databases">
        <title>Arcanobacterium bovis sp. nov., isolated from the milk of a cow with mastitis.</title>
        <authorList>
            <person name="Sammra O."/>
            <person name="Foster G."/>
            <person name="Hassan A."/>
            <person name="Alssahen M."/>
            <person name="Laemmler C."/>
            <person name="Borowiak M."/>
            <person name="Malorny B."/>
            <person name="Abdulmawjood A."/>
        </authorList>
    </citation>
    <scope>NUCLEOTIDE SEQUENCE [LARGE SCALE GENOMIC DNA]</scope>
    <source>
        <strain evidence="8 9">C605018/01/1</strain>
    </source>
</reference>
<gene>
    <name evidence="8" type="ORF">EZJ44_05755</name>
</gene>
<dbReference type="InterPro" id="IPR006685">
    <property type="entry name" value="MscS_channel_2nd"/>
</dbReference>
<evidence type="ECO:0000313" key="8">
    <source>
        <dbReference type="EMBL" id="TBW21449.1"/>
    </source>
</evidence>
<evidence type="ECO:0000256" key="6">
    <source>
        <dbReference type="SAM" id="Phobius"/>
    </source>
</evidence>
<dbReference type="GO" id="GO:0055085">
    <property type="term" value="P:transmembrane transport"/>
    <property type="evidence" value="ECO:0007669"/>
    <property type="project" value="InterPro"/>
</dbReference>
<dbReference type="InterPro" id="IPR023408">
    <property type="entry name" value="MscS_beta-dom_sf"/>
</dbReference>
<dbReference type="AlphaFoldDB" id="A0A4Q9UZJ7"/>
<dbReference type="SUPFAM" id="SSF50182">
    <property type="entry name" value="Sm-like ribonucleoproteins"/>
    <property type="match status" value="1"/>
</dbReference>
<comment type="caution">
    <text evidence="8">The sequence shown here is derived from an EMBL/GenBank/DDBJ whole genome shotgun (WGS) entry which is preliminary data.</text>
</comment>
<feature type="transmembrane region" description="Helical" evidence="6">
    <location>
        <begin position="26"/>
        <end position="52"/>
    </location>
</feature>
<evidence type="ECO:0000259" key="7">
    <source>
        <dbReference type="Pfam" id="PF00924"/>
    </source>
</evidence>
<evidence type="ECO:0000256" key="1">
    <source>
        <dbReference type="ARBA" id="ARBA00004370"/>
    </source>
</evidence>
<feature type="compositionally biased region" description="Basic and acidic residues" evidence="5">
    <location>
        <begin position="519"/>
        <end position="556"/>
    </location>
</feature>
<dbReference type="Proteomes" id="UP000293036">
    <property type="component" value="Unassembled WGS sequence"/>
</dbReference>
<accession>A0A4Q9UZJ7</accession>
<feature type="transmembrane region" description="Helical" evidence="6">
    <location>
        <begin position="149"/>
        <end position="170"/>
    </location>
</feature>
<name>A0A4Q9UZJ7_9ACTO</name>
<dbReference type="PANTHER" id="PTHR30566:SF25">
    <property type="entry name" value="INNER MEMBRANE PROTEIN"/>
    <property type="match status" value="1"/>
</dbReference>
<feature type="transmembrane region" description="Helical" evidence="6">
    <location>
        <begin position="64"/>
        <end position="85"/>
    </location>
</feature>
<feature type="compositionally biased region" description="Basic and acidic residues" evidence="5">
    <location>
        <begin position="472"/>
        <end position="481"/>
    </location>
</feature>
<dbReference type="OrthoDB" id="9792218at2"/>
<dbReference type="Gene3D" id="2.30.30.60">
    <property type="match status" value="1"/>
</dbReference>
<evidence type="ECO:0000256" key="3">
    <source>
        <dbReference type="ARBA" id="ARBA00022989"/>
    </source>
</evidence>
<protein>
    <submittedName>
        <fullName evidence="8">Mechanosensitive ion channel family protein</fullName>
    </submittedName>
</protein>
<dbReference type="Pfam" id="PF00924">
    <property type="entry name" value="MS_channel_2nd"/>
    <property type="match status" value="1"/>
</dbReference>
<feature type="transmembrane region" description="Helical" evidence="6">
    <location>
        <begin position="105"/>
        <end position="128"/>
    </location>
</feature>
<keyword evidence="9" id="KW-1185">Reference proteome</keyword>